<keyword evidence="3" id="KW-1185">Reference proteome</keyword>
<accession>A0A6A6FNE7</accession>
<name>A0A6A6FNE7_9PEZI</name>
<sequence length="559" mass="61418">MPTATATPESVSQRRTAYSVHVGPDTTLRPPSRVRRTVLIAHPPVVNVYSAKTPAISIISPPSKPGIFLRTASEKTPSTADFPGQVNPSNIAERRGGRFRSSANLLDGIESETGAGLGKTKWQPSIDRGHSMADTAAAHLPYMALQPSIPGSEGLPSLRSPMLPVDSPPPTAIAEQPALPKRLILPYISRHQTLSPREFEHSPEHYVKAYDERKRTEREKAIALAALEGTLVTNADDAEDESDLPVYLRGLRTPTSRSTNRQQKRTGSFRMPPQQVRPVPAAPAPVPQPSTRPLSHHTRLSRHFDNCEFDVSLSDRVDSVRSCSVYSAANTDGQCISELPVQPACVERPLPSPPPRHLIARKPVPTRTTPHPPRKPTPPHGGPDLRPTFIIPTLFPDHDASSDEADEGNKEEAGDETNAALRQDHHASSRIPESTTIERPRPAPLPPPVLSPSTMHHRLATLRALEMSPTSSMSHAASFSRPAGPMVSQKQRAEHSAQQRPDIPRPQQQHCPEPRKREAFNPLRGLIQVFSSREQALKKQQQQQQQALGTMHYRAPPRD</sequence>
<feature type="region of interest" description="Disordered" evidence="1">
    <location>
        <begin position="533"/>
        <end position="559"/>
    </location>
</feature>
<feature type="region of interest" description="Disordered" evidence="1">
    <location>
        <begin position="468"/>
        <end position="520"/>
    </location>
</feature>
<protein>
    <submittedName>
        <fullName evidence="2">Uncharacterized protein</fullName>
    </submittedName>
</protein>
<evidence type="ECO:0000313" key="3">
    <source>
        <dbReference type="Proteomes" id="UP000799539"/>
    </source>
</evidence>
<feature type="compositionally biased region" description="Low complexity" evidence="1">
    <location>
        <begin position="538"/>
        <end position="548"/>
    </location>
</feature>
<evidence type="ECO:0000313" key="2">
    <source>
        <dbReference type="EMBL" id="KAF2214890.1"/>
    </source>
</evidence>
<organism evidence="2 3">
    <name type="scientific">Cercospora zeae-maydis SCOH1-5</name>
    <dbReference type="NCBI Taxonomy" id="717836"/>
    <lineage>
        <taxon>Eukaryota</taxon>
        <taxon>Fungi</taxon>
        <taxon>Dikarya</taxon>
        <taxon>Ascomycota</taxon>
        <taxon>Pezizomycotina</taxon>
        <taxon>Dothideomycetes</taxon>
        <taxon>Dothideomycetidae</taxon>
        <taxon>Mycosphaerellales</taxon>
        <taxon>Mycosphaerellaceae</taxon>
        <taxon>Cercospora</taxon>
    </lineage>
</organism>
<dbReference type="OrthoDB" id="3648566at2759"/>
<reference evidence="2" key="1">
    <citation type="journal article" date="2020" name="Stud. Mycol.">
        <title>101 Dothideomycetes genomes: a test case for predicting lifestyles and emergence of pathogens.</title>
        <authorList>
            <person name="Haridas S."/>
            <person name="Albert R."/>
            <person name="Binder M."/>
            <person name="Bloem J."/>
            <person name="Labutti K."/>
            <person name="Salamov A."/>
            <person name="Andreopoulos B."/>
            <person name="Baker S."/>
            <person name="Barry K."/>
            <person name="Bills G."/>
            <person name="Bluhm B."/>
            <person name="Cannon C."/>
            <person name="Castanera R."/>
            <person name="Culley D."/>
            <person name="Daum C."/>
            <person name="Ezra D."/>
            <person name="Gonzalez J."/>
            <person name="Henrissat B."/>
            <person name="Kuo A."/>
            <person name="Liang C."/>
            <person name="Lipzen A."/>
            <person name="Lutzoni F."/>
            <person name="Magnuson J."/>
            <person name="Mondo S."/>
            <person name="Nolan M."/>
            <person name="Ohm R."/>
            <person name="Pangilinan J."/>
            <person name="Park H.-J."/>
            <person name="Ramirez L."/>
            <person name="Alfaro M."/>
            <person name="Sun H."/>
            <person name="Tritt A."/>
            <person name="Yoshinaga Y."/>
            <person name="Zwiers L.-H."/>
            <person name="Turgeon B."/>
            <person name="Goodwin S."/>
            <person name="Spatafora J."/>
            <person name="Crous P."/>
            <person name="Grigoriev I."/>
        </authorList>
    </citation>
    <scope>NUCLEOTIDE SEQUENCE</scope>
    <source>
        <strain evidence="2">SCOH1-5</strain>
    </source>
</reference>
<feature type="region of interest" description="Disordered" evidence="1">
    <location>
        <begin position="245"/>
        <end position="297"/>
    </location>
</feature>
<feature type="compositionally biased region" description="Low complexity" evidence="1">
    <location>
        <begin position="498"/>
        <end position="509"/>
    </location>
</feature>
<feature type="compositionally biased region" description="Pro residues" evidence="1">
    <location>
        <begin position="280"/>
        <end position="290"/>
    </location>
</feature>
<feature type="region of interest" description="Disordered" evidence="1">
    <location>
        <begin position="347"/>
        <end position="453"/>
    </location>
</feature>
<dbReference type="AlphaFoldDB" id="A0A6A6FNE7"/>
<proteinExistence type="predicted"/>
<dbReference type="EMBL" id="ML992667">
    <property type="protein sequence ID" value="KAF2214890.1"/>
    <property type="molecule type" value="Genomic_DNA"/>
</dbReference>
<feature type="compositionally biased region" description="Basic and acidic residues" evidence="1">
    <location>
        <begin position="396"/>
        <end position="412"/>
    </location>
</feature>
<evidence type="ECO:0000256" key="1">
    <source>
        <dbReference type="SAM" id="MobiDB-lite"/>
    </source>
</evidence>
<feature type="compositionally biased region" description="Polar residues" evidence="1">
    <location>
        <begin position="468"/>
        <end position="477"/>
    </location>
</feature>
<dbReference type="Proteomes" id="UP000799539">
    <property type="component" value="Unassembled WGS sequence"/>
</dbReference>
<gene>
    <name evidence="2" type="ORF">CERZMDRAFT_95272</name>
</gene>